<dbReference type="EMBL" id="CM042052">
    <property type="protein sequence ID" value="KAI3719086.1"/>
    <property type="molecule type" value="Genomic_DNA"/>
</dbReference>
<evidence type="ECO:0000313" key="1">
    <source>
        <dbReference type="EMBL" id="KAI3719086.1"/>
    </source>
</evidence>
<dbReference type="Proteomes" id="UP001055879">
    <property type="component" value="Linkage Group LG06"/>
</dbReference>
<reference evidence="1 2" key="2">
    <citation type="journal article" date="2022" name="Mol. Ecol. Resour.">
        <title>The genomes of chicory, endive, great burdock and yacon provide insights into Asteraceae paleo-polyploidization history and plant inulin production.</title>
        <authorList>
            <person name="Fan W."/>
            <person name="Wang S."/>
            <person name="Wang H."/>
            <person name="Wang A."/>
            <person name="Jiang F."/>
            <person name="Liu H."/>
            <person name="Zhao H."/>
            <person name="Xu D."/>
            <person name="Zhang Y."/>
        </authorList>
    </citation>
    <scope>NUCLEOTIDE SEQUENCE [LARGE SCALE GENOMIC DNA]</scope>
    <source>
        <strain evidence="2">cv. Niubang</strain>
    </source>
</reference>
<comment type="caution">
    <text evidence="1">The sequence shown here is derived from an EMBL/GenBank/DDBJ whole genome shotgun (WGS) entry which is preliminary data.</text>
</comment>
<accession>A0ACB9BBC9</accession>
<gene>
    <name evidence="1" type="ORF">L6452_19976</name>
</gene>
<protein>
    <submittedName>
        <fullName evidence="1">Uncharacterized protein</fullName>
    </submittedName>
</protein>
<organism evidence="1 2">
    <name type="scientific">Arctium lappa</name>
    <name type="common">Greater burdock</name>
    <name type="synonym">Lappa major</name>
    <dbReference type="NCBI Taxonomy" id="4217"/>
    <lineage>
        <taxon>Eukaryota</taxon>
        <taxon>Viridiplantae</taxon>
        <taxon>Streptophyta</taxon>
        <taxon>Embryophyta</taxon>
        <taxon>Tracheophyta</taxon>
        <taxon>Spermatophyta</taxon>
        <taxon>Magnoliopsida</taxon>
        <taxon>eudicotyledons</taxon>
        <taxon>Gunneridae</taxon>
        <taxon>Pentapetalae</taxon>
        <taxon>asterids</taxon>
        <taxon>campanulids</taxon>
        <taxon>Asterales</taxon>
        <taxon>Asteraceae</taxon>
        <taxon>Carduoideae</taxon>
        <taxon>Cardueae</taxon>
        <taxon>Arctiinae</taxon>
        <taxon>Arctium</taxon>
    </lineage>
</organism>
<reference evidence="2" key="1">
    <citation type="journal article" date="2022" name="Mol. Ecol. Resour.">
        <title>The genomes of chicory, endive, great burdock and yacon provide insights into Asteraceae palaeo-polyploidization history and plant inulin production.</title>
        <authorList>
            <person name="Fan W."/>
            <person name="Wang S."/>
            <person name="Wang H."/>
            <person name="Wang A."/>
            <person name="Jiang F."/>
            <person name="Liu H."/>
            <person name="Zhao H."/>
            <person name="Xu D."/>
            <person name="Zhang Y."/>
        </authorList>
    </citation>
    <scope>NUCLEOTIDE SEQUENCE [LARGE SCALE GENOMIC DNA]</scope>
    <source>
        <strain evidence="2">cv. Niubang</strain>
    </source>
</reference>
<evidence type="ECO:0000313" key="2">
    <source>
        <dbReference type="Proteomes" id="UP001055879"/>
    </source>
</evidence>
<proteinExistence type="predicted"/>
<sequence>MMMPLLSGFTGTRLESDSDHDFEHHDHPHHLDPSPDRIILINPVTQGMVVIRGSATGFDSLLNDLTRMVSR</sequence>
<name>A0ACB9BBC9_ARCLA</name>
<keyword evidence="2" id="KW-1185">Reference proteome</keyword>